<evidence type="ECO:0000256" key="5">
    <source>
        <dbReference type="ARBA" id="ARBA00023002"/>
    </source>
</evidence>
<dbReference type="GO" id="GO:0006730">
    <property type="term" value="P:one-carbon metabolic process"/>
    <property type="evidence" value="ECO:0007669"/>
    <property type="project" value="UniProtKB-KW"/>
</dbReference>
<keyword evidence="5" id="KW-0560">Oxidoreductase</keyword>
<dbReference type="GO" id="GO:0050661">
    <property type="term" value="F:NADP binding"/>
    <property type="evidence" value="ECO:0007669"/>
    <property type="project" value="InterPro"/>
</dbReference>
<keyword evidence="9" id="KW-1185">Reference proteome</keyword>
<dbReference type="GO" id="GO:0004146">
    <property type="term" value="F:dihydrofolate reductase activity"/>
    <property type="evidence" value="ECO:0007669"/>
    <property type="project" value="UniProtKB-EC"/>
</dbReference>
<dbReference type="PROSITE" id="PS00075">
    <property type="entry name" value="DHFR_1"/>
    <property type="match status" value="1"/>
</dbReference>
<evidence type="ECO:0000313" key="8">
    <source>
        <dbReference type="EMBL" id="KAF6003401.1"/>
    </source>
</evidence>
<dbReference type="GO" id="GO:0046654">
    <property type="term" value="P:tetrahydrofolate biosynthetic process"/>
    <property type="evidence" value="ECO:0007669"/>
    <property type="project" value="UniProtKB-UniPathway"/>
</dbReference>
<dbReference type="OrthoDB" id="4664297at2759"/>
<evidence type="ECO:0000256" key="4">
    <source>
        <dbReference type="ARBA" id="ARBA00022857"/>
    </source>
</evidence>
<evidence type="ECO:0000256" key="1">
    <source>
        <dbReference type="ARBA" id="ARBA00004903"/>
    </source>
</evidence>
<dbReference type="SUPFAM" id="SSF53597">
    <property type="entry name" value="Dihydrofolate reductase-like"/>
    <property type="match status" value="1"/>
</dbReference>
<dbReference type="PROSITE" id="PS51330">
    <property type="entry name" value="DHFR_2"/>
    <property type="match status" value="1"/>
</dbReference>
<evidence type="ECO:0000259" key="7">
    <source>
        <dbReference type="PROSITE" id="PS51330"/>
    </source>
</evidence>
<comment type="similarity">
    <text evidence="6">Belongs to the dihydrofolate reductase family.</text>
</comment>
<keyword evidence="4" id="KW-0521">NADP</keyword>
<dbReference type="CDD" id="cd00209">
    <property type="entry name" value="DHFR"/>
    <property type="match status" value="1"/>
</dbReference>
<name>A0A7J7IM83_9RHOD</name>
<comment type="pathway">
    <text evidence="1">Cofactor biosynthesis; tetrahydrofolate biosynthesis; 5,6,7,8-tetrahydrofolate from 7,8-dihydrofolate: step 1/1.</text>
</comment>
<evidence type="ECO:0000256" key="6">
    <source>
        <dbReference type="RuleBase" id="RU004474"/>
    </source>
</evidence>
<feature type="domain" description="DHFR" evidence="7">
    <location>
        <begin position="12"/>
        <end position="167"/>
    </location>
</feature>
<dbReference type="InterPro" id="IPR024072">
    <property type="entry name" value="DHFR-like_dom_sf"/>
</dbReference>
<protein>
    <recommendedName>
        <fullName evidence="2">dihydrofolate reductase</fullName>
        <ecNumber evidence="2">1.5.1.3</ecNumber>
    </recommendedName>
</protein>
<evidence type="ECO:0000256" key="2">
    <source>
        <dbReference type="ARBA" id="ARBA00012856"/>
    </source>
</evidence>
<dbReference type="UniPathway" id="UPA00077">
    <property type="reaction ID" value="UER00158"/>
</dbReference>
<evidence type="ECO:0000313" key="9">
    <source>
        <dbReference type="Proteomes" id="UP000530660"/>
    </source>
</evidence>
<gene>
    <name evidence="8" type="ORF">F1559_004407</name>
</gene>
<comment type="caution">
    <text evidence="8">The sequence shown here is derived from an EMBL/GenBank/DDBJ whole genome shotgun (WGS) entry which is preliminary data.</text>
</comment>
<dbReference type="PANTHER" id="PTHR48069">
    <property type="entry name" value="DIHYDROFOLATE REDUCTASE"/>
    <property type="match status" value="1"/>
</dbReference>
<dbReference type="InterPro" id="IPR017925">
    <property type="entry name" value="DHFR_CS"/>
</dbReference>
<dbReference type="EC" id="1.5.1.3" evidence="2"/>
<dbReference type="Proteomes" id="UP000530660">
    <property type="component" value="Unassembled WGS sequence"/>
</dbReference>
<proteinExistence type="inferred from homology"/>
<dbReference type="GO" id="GO:0046655">
    <property type="term" value="P:folic acid metabolic process"/>
    <property type="evidence" value="ECO:0007669"/>
    <property type="project" value="TreeGrafter"/>
</dbReference>
<dbReference type="GO" id="GO:0046452">
    <property type="term" value="P:dihydrofolate metabolic process"/>
    <property type="evidence" value="ECO:0007669"/>
    <property type="project" value="TreeGrafter"/>
</dbReference>
<dbReference type="InterPro" id="IPR001796">
    <property type="entry name" value="DHFR_dom"/>
</dbReference>
<dbReference type="InterPro" id="IPR012259">
    <property type="entry name" value="DHFR"/>
</dbReference>
<accession>A0A7J7IM83</accession>
<dbReference type="Pfam" id="PF00186">
    <property type="entry name" value="DHFR_1"/>
    <property type="match status" value="1"/>
</dbReference>
<dbReference type="GO" id="GO:0005739">
    <property type="term" value="C:mitochondrion"/>
    <property type="evidence" value="ECO:0007669"/>
    <property type="project" value="TreeGrafter"/>
</dbReference>
<dbReference type="EMBL" id="VWRR01000007">
    <property type="protein sequence ID" value="KAF6003401.1"/>
    <property type="molecule type" value="Genomic_DNA"/>
</dbReference>
<dbReference type="PRINTS" id="PR00070">
    <property type="entry name" value="DHFR"/>
</dbReference>
<keyword evidence="3" id="KW-0554">One-carbon metabolism</keyword>
<dbReference type="Gene3D" id="3.40.430.10">
    <property type="entry name" value="Dihydrofolate Reductase, subunit A"/>
    <property type="match status" value="1"/>
</dbReference>
<organism evidence="8 9">
    <name type="scientific">Cyanidiococcus yangmingshanensis</name>
    <dbReference type="NCBI Taxonomy" id="2690220"/>
    <lineage>
        <taxon>Eukaryota</taxon>
        <taxon>Rhodophyta</taxon>
        <taxon>Bangiophyceae</taxon>
        <taxon>Cyanidiales</taxon>
        <taxon>Cyanidiaceae</taxon>
        <taxon>Cyanidiococcus</taxon>
    </lineage>
</organism>
<dbReference type="AlphaFoldDB" id="A0A7J7IM83"/>
<sequence length="167" mass="18163">MVADQKQAGSIPLRVIVAVQASDNGIGYGGQLPWPRIADDLAYFKRVTTTNRVSNLVEDTEGEAAVIMGRKTWLSLPLKYRPLPGRLNIVLSRQIKGGDAGEALFSGAYLATDLEEARDWAARQGARVAYVIGGAGVFQEALSHPACDRVYLTRIQRLAPDQSTFSM</sequence>
<dbReference type="PANTHER" id="PTHR48069:SF3">
    <property type="entry name" value="DIHYDROFOLATE REDUCTASE"/>
    <property type="match status" value="1"/>
</dbReference>
<reference evidence="8 9" key="1">
    <citation type="journal article" date="2020" name="J. Phycol.">
        <title>Comparative genome analysis reveals Cyanidiococcus gen. nov., a new extremophilic red algal genus sister to Cyanidioschyzon (Cyanidioschyzonaceae, Rhodophyta).</title>
        <authorList>
            <person name="Liu S.-L."/>
            <person name="Chiang Y.-R."/>
            <person name="Yoon H.S."/>
            <person name="Fu H.-Y."/>
        </authorList>
    </citation>
    <scope>NUCLEOTIDE SEQUENCE [LARGE SCALE GENOMIC DNA]</scope>
    <source>
        <strain evidence="8 9">THAL066</strain>
    </source>
</reference>
<evidence type="ECO:0000256" key="3">
    <source>
        <dbReference type="ARBA" id="ARBA00022563"/>
    </source>
</evidence>